<feature type="transmembrane region" description="Helical" evidence="1">
    <location>
        <begin position="105"/>
        <end position="126"/>
    </location>
</feature>
<feature type="transmembrane region" description="Helical" evidence="1">
    <location>
        <begin position="132"/>
        <end position="150"/>
    </location>
</feature>
<proteinExistence type="predicted"/>
<keyword evidence="1" id="KW-1133">Transmembrane helix</keyword>
<protein>
    <submittedName>
        <fullName evidence="2">Uncharacterized protein</fullName>
    </submittedName>
</protein>
<feature type="transmembrane region" description="Helical" evidence="1">
    <location>
        <begin position="51"/>
        <end position="72"/>
    </location>
</feature>
<accession>A0A4R3MN65</accession>
<evidence type="ECO:0000256" key="1">
    <source>
        <dbReference type="SAM" id="Phobius"/>
    </source>
</evidence>
<feature type="transmembrane region" description="Helical" evidence="1">
    <location>
        <begin position="78"/>
        <end position="98"/>
    </location>
</feature>
<evidence type="ECO:0000313" key="2">
    <source>
        <dbReference type="EMBL" id="TCT14632.1"/>
    </source>
</evidence>
<keyword evidence="1" id="KW-0472">Membrane</keyword>
<sequence>MGRIFSSKLFENINKYESGLNMNIMLVFSGIWIAILPKMKWYSIELKKLNIAYYCIGIYTALLGILLSVIDVKISDELLVLALTASILLQICTIILKLKGENNIIDILAIISSVALLIGAIAVAIIEIDESAIIMITGALLLLSISYKSVSKSR</sequence>
<keyword evidence="1" id="KW-0812">Transmembrane</keyword>
<evidence type="ECO:0000313" key="3">
    <source>
        <dbReference type="Proteomes" id="UP000294902"/>
    </source>
</evidence>
<reference evidence="2 3" key="1">
    <citation type="submission" date="2019-03" db="EMBL/GenBank/DDBJ databases">
        <title>Genomic Encyclopedia of Type Strains, Phase IV (KMG-IV): sequencing the most valuable type-strain genomes for metagenomic binning, comparative biology and taxonomic classification.</title>
        <authorList>
            <person name="Goeker M."/>
        </authorList>
    </citation>
    <scope>NUCLEOTIDE SEQUENCE [LARGE SCALE GENOMIC DNA]</scope>
    <source>
        <strain evidence="2 3">DSM 24629</strain>
    </source>
</reference>
<dbReference type="Proteomes" id="UP000294902">
    <property type="component" value="Unassembled WGS sequence"/>
</dbReference>
<dbReference type="AlphaFoldDB" id="A0A4R3MN65"/>
<organism evidence="2 3">
    <name type="scientific">Natranaerovirga pectinivora</name>
    <dbReference type="NCBI Taxonomy" id="682400"/>
    <lineage>
        <taxon>Bacteria</taxon>
        <taxon>Bacillati</taxon>
        <taxon>Bacillota</taxon>
        <taxon>Clostridia</taxon>
        <taxon>Lachnospirales</taxon>
        <taxon>Natranaerovirgaceae</taxon>
        <taxon>Natranaerovirga</taxon>
    </lineage>
</organism>
<name>A0A4R3MN65_9FIRM</name>
<feature type="transmembrane region" description="Helical" evidence="1">
    <location>
        <begin position="20"/>
        <end position="39"/>
    </location>
</feature>
<comment type="caution">
    <text evidence="2">The sequence shown here is derived from an EMBL/GenBank/DDBJ whole genome shotgun (WGS) entry which is preliminary data.</text>
</comment>
<keyword evidence="3" id="KW-1185">Reference proteome</keyword>
<dbReference type="EMBL" id="SMAL01000005">
    <property type="protein sequence ID" value="TCT14632.1"/>
    <property type="molecule type" value="Genomic_DNA"/>
</dbReference>
<gene>
    <name evidence="2" type="ORF">EDC18_105113</name>
</gene>